<evidence type="ECO:0000313" key="1">
    <source>
        <dbReference type="EMBL" id="CAB0012814.1"/>
    </source>
</evidence>
<proteinExistence type="predicted"/>
<accession>A0A6H5H9X4</accession>
<reference evidence="1 2" key="1">
    <citation type="submission" date="2020-02" db="EMBL/GenBank/DDBJ databases">
        <authorList>
            <person name="Ferguson B K."/>
        </authorList>
    </citation>
    <scope>NUCLEOTIDE SEQUENCE [LARGE SCALE GENOMIC DNA]</scope>
</reference>
<keyword evidence="2" id="KW-1185">Reference proteome</keyword>
<gene>
    <name evidence="1" type="ORF">NTEN_LOCUS17508</name>
</gene>
<sequence length="199" mass="22898">MAKSYSPGGFEPAPPADAIRPRRSWDQKVLELQCGGGAAEFHRGCPRMMFLNQVRLNCFRMWIFEIGRNLRKVSGAGSQMAWRRQGQVAANLSGYRLLSSSETNEFFVALHISRYHRATLWARCTLFKLTLEEHNPKNSSICNNCRKVSNFFFFFFESSNRIVSGYPRSRFASFYRSQPRFACASRRSVVASFSPLVRR</sequence>
<protein>
    <submittedName>
        <fullName evidence="1">Uncharacterized protein</fullName>
    </submittedName>
</protein>
<feature type="non-terminal residue" evidence="1">
    <location>
        <position position="199"/>
    </location>
</feature>
<dbReference type="AlphaFoldDB" id="A0A6H5H9X4"/>
<dbReference type="EMBL" id="CADCXU010025646">
    <property type="protein sequence ID" value="CAB0012814.1"/>
    <property type="molecule type" value="Genomic_DNA"/>
</dbReference>
<organism evidence="1 2">
    <name type="scientific">Nesidiocoris tenuis</name>
    <dbReference type="NCBI Taxonomy" id="355587"/>
    <lineage>
        <taxon>Eukaryota</taxon>
        <taxon>Metazoa</taxon>
        <taxon>Ecdysozoa</taxon>
        <taxon>Arthropoda</taxon>
        <taxon>Hexapoda</taxon>
        <taxon>Insecta</taxon>
        <taxon>Pterygota</taxon>
        <taxon>Neoptera</taxon>
        <taxon>Paraneoptera</taxon>
        <taxon>Hemiptera</taxon>
        <taxon>Heteroptera</taxon>
        <taxon>Panheteroptera</taxon>
        <taxon>Cimicomorpha</taxon>
        <taxon>Miridae</taxon>
        <taxon>Dicyphina</taxon>
        <taxon>Nesidiocoris</taxon>
    </lineage>
</organism>
<dbReference type="Proteomes" id="UP000479000">
    <property type="component" value="Unassembled WGS sequence"/>
</dbReference>
<evidence type="ECO:0000313" key="2">
    <source>
        <dbReference type="Proteomes" id="UP000479000"/>
    </source>
</evidence>
<name>A0A6H5H9X4_9HEMI</name>